<feature type="transmembrane region" description="Helical" evidence="1">
    <location>
        <begin position="140"/>
        <end position="164"/>
    </location>
</feature>
<sequence>MPLNLDQVERSLLDVRYSRLLGKIFMQLKMLRALKISARSFSIQRSVLPTKAPSADGKKPPTVEEFNYLDPKGWQIGVGLKSIFVGGKLLPRLPEGTKVGNLVMGKYGLYHPERRRQSELFREAISRGEKAHTARPIDRFLFYIVCTLAVISALTSIFSVASLIKGGPLWPFDKAKDSEAS</sequence>
<organism evidence="2 3">
    <name type="scientific">Syphacia muris</name>
    <dbReference type="NCBI Taxonomy" id="451379"/>
    <lineage>
        <taxon>Eukaryota</taxon>
        <taxon>Metazoa</taxon>
        <taxon>Ecdysozoa</taxon>
        <taxon>Nematoda</taxon>
        <taxon>Chromadorea</taxon>
        <taxon>Rhabditida</taxon>
        <taxon>Spirurina</taxon>
        <taxon>Oxyuridomorpha</taxon>
        <taxon>Oxyuroidea</taxon>
        <taxon>Oxyuridae</taxon>
        <taxon>Syphacia</taxon>
    </lineage>
</organism>
<dbReference type="AlphaFoldDB" id="A0A0N5ACJ3"/>
<keyword evidence="1" id="KW-0812">Transmembrane</keyword>
<evidence type="ECO:0000313" key="2">
    <source>
        <dbReference type="Proteomes" id="UP000046393"/>
    </source>
</evidence>
<name>A0A0N5ACJ3_9BILA</name>
<reference evidence="3" key="1">
    <citation type="submission" date="2017-02" db="UniProtKB">
        <authorList>
            <consortium name="WormBaseParasite"/>
        </authorList>
    </citation>
    <scope>IDENTIFICATION</scope>
</reference>
<protein>
    <submittedName>
        <fullName evidence="3">Transmembrane protein</fullName>
    </submittedName>
</protein>
<proteinExistence type="predicted"/>
<keyword evidence="2" id="KW-1185">Reference proteome</keyword>
<keyword evidence="1" id="KW-1133">Transmembrane helix</keyword>
<keyword evidence="1" id="KW-0472">Membrane</keyword>
<dbReference type="Proteomes" id="UP000046393">
    <property type="component" value="Unplaced"/>
</dbReference>
<evidence type="ECO:0000313" key="3">
    <source>
        <dbReference type="WBParaSite" id="SMUV_0000186901-mRNA-1"/>
    </source>
</evidence>
<evidence type="ECO:0000256" key="1">
    <source>
        <dbReference type="SAM" id="Phobius"/>
    </source>
</evidence>
<accession>A0A0N5ACJ3</accession>
<dbReference type="STRING" id="451379.A0A0N5ACJ3"/>
<dbReference type="WBParaSite" id="SMUV_0000186901-mRNA-1">
    <property type="protein sequence ID" value="SMUV_0000186901-mRNA-1"/>
    <property type="gene ID" value="SMUV_0000186901"/>
</dbReference>